<protein>
    <submittedName>
        <fullName evidence="1">Uncharacterized protein</fullName>
    </submittedName>
</protein>
<evidence type="ECO:0000313" key="1">
    <source>
        <dbReference type="EMBL" id="KDM90354.1"/>
    </source>
</evidence>
<dbReference type="STRING" id="1654360.EA58_17820"/>
<evidence type="ECO:0000313" key="2">
    <source>
        <dbReference type="Proteomes" id="UP000027192"/>
    </source>
</evidence>
<dbReference type="Proteomes" id="UP000027192">
    <property type="component" value="Unassembled WGS sequence"/>
</dbReference>
<gene>
    <name evidence="1" type="ORF">EA58_17820</name>
</gene>
<name>A0A066RJ53_9GAMM</name>
<keyword evidence="2" id="KW-1185">Reference proteome</keyword>
<sequence length="78" mass="8845">MLDEEIRSARVSEDINDGELTLGNSHECDCLVNEQYKDGKNFVALLWVMNRVVGQSEQGQRTLSLETIDEKSLSFPNK</sequence>
<proteinExistence type="predicted"/>
<comment type="caution">
    <text evidence="1">The sequence shown here is derived from an EMBL/GenBank/DDBJ whole genome shotgun (WGS) entry which is preliminary data.</text>
</comment>
<dbReference type="AlphaFoldDB" id="A0A066RJ53"/>
<accession>A0A066RJ53</accession>
<reference evidence="1 2" key="1">
    <citation type="submission" date="2014-04" db="EMBL/GenBank/DDBJ databases">
        <title>Draft genome sequence of Photobacterium halotolerans S2753: a solonamide, ngercheumicin and holomycin producer.</title>
        <authorList>
            <person name="Machado H.R."/>
            <person name="Gram L."/>
        </authorList>
    </citation>
    <scope>NUCLEOTIDE SEQUENCE [LARGE SCALE GENOMIC DNA]</scope>
    <source>
        <strain evidence="1 2">S2753</strain>
    </source>
</reference>
<organism evidence="1 2">
    <name type="scientific">Photobacterium galatheae</name>
    <dbReference type="NCBI Taxonomy" id="1654360"/>
    <lineage>
        <taxon>Bacteria</taxon>
        <taxon>Pseudomonadati</taxon>
        <taxon>Pseudomonadota</taxon>
        <taxon>Gammaproteobacteria</taxon>
        <taxon>Vibrionales</taxon>
        <taxon>Vibrionaceae</taxon>
        <taxon>Photobacterium</taxon>
    </lineage>
</organism>
<dbReference type="EMBL" id="JMIB01000034">
    <property type="protein sequence ID" value="KDM90354.1"/>
    <property type="molecule type" value="Genomic_DNA"/>
</dbReference>